<evidence type="ECO:0000256" key="4">
    <source>
        <dbReference type="ARBA" id="ARBA00012645"/>
    </source>
</evidence>
<dbReference type="OMA" id="WKHFTLI"/>
<dbReference type="RefSeq" id="XP_034012465.1">
    <property type="nucleotide sequence ID" value="XM_034155436.1"/>
</dbReference>
<dbReference type="GO" id="GO:0006487">
    <property type="term" value="P:protein N-linked glycosylation"/>
    <property type="evidence" value="ECO:0007669"/>
    <property type="project" value="TreeGrafter"/>
</dbReference>
<evidence type="ECO:0000256" key="2">
    <source>
        <dbReference type="ARBA" id="ARBA00004922"/>
    </source>
</evidence>
<dbReference type="GeneID" id="54781401"/>
<keyword evidence="7" id="KW-0808">Transferase</keyword>
<protein>
    <recommendedName>
        <fullName evidence="5">GDP-Man:Man(3)GlcNAc(2)-PP-Dol alpha-1,2-mannosyltransferase</fullName>
        <ecNumber evidence="4">2.4.1.131</ecNumber>
    </recommendedName>
    <alternativeName>
        <fullName evidence="12">Alpha-1,2-mannosyltransferase ALG11</fullName>
    </alternativeName>
    <alternativeName>
        <fullName evidence="13">Asparagine-linked glycosylation protein 11</fullName>
    </alternativeName>
    <alternativeName>
        <fullName evidence="14">Glycolipid 2-alpha-mannosyltransferase</fullName>
    </alternativeName>
</protein>
<keyword evidence="11" id="KW-0472">Membrane</keyword>
<dbReference type="EC" id="2.4.1.131" evidence="4"/>
<evidence type="ECO:0000256" key="9">
    <source>
        <dbReference type="ARBA" id="ARBA00022824"/>
    </source>
</evidence>
<dbReference type="Pfam" id="PF00534">
    <property type="entry name" value="Glycos_transf_1"/>
    <property type="match status" value="1"/>
</dbReference>
<name>A0A642UVJ7_DIURU</name>
<comment type="pathway">
    <text evidence="2">Protein modification; protein glycosylation.</text>
</comment>
<gene>
    <name evidence="18" type="ORF">DIURU_002750</name>
</gene>
<dbReference type="AlphaFoldDB" id="A0A642UVJ7"/>
<feature type="domain" description="ALG11 mannosyltransferase N-terminal" evidence="17">
    <location>
        <begin position="110"/>
        <end position="312"/>
    </location>
</feature>
<evidence type="ECO:0000256" key="1">
    <source>
        <dbReference type="ARBA" id="ARBA00004389"/>
    </source>
</evidence>
<keyword evidence="6" id="KW-0328">Glycosyltransferase</keyword>
<evidence type="ECO:0000256" key="8">
    <source>
        <dbReference type="ARBA" id="ARBA00022692"/>
    </source>
</evidence>
<dbReference type="InterPro" id="IPR031814">
    <property type="entry name" value="ALG11_N"/>
</dbReference>
<dbReference type="InterPro" id="IPR001296">
    <property type="entry name" value="Glyco_trans_1"/>
</dbReference>
<dbReference type="InterPro" id="IPR038013">
    <property type="entry name" value="ALG11"/>
</dbReference>
<dbReference type="Gene3D" id="3.40.50.2000">
    <property type="entry name" value="Glycogen Phosphorylase B"/>
    <property type="match status" value="1"/>
</dbReference>
<comment type="similarity">
    <text evidence="3">Belongs to the glycosyltransferase group 1 family.</text>
</comment>
<dbReference type="PANTHER" id="PTHR45919:SF1">
    <property type="entry name" value="GDP-MAN:MAN(3)GLCNAC(2)-PP-DOL ALPHA-1,2-MANNOSYLTRANSFERASE"/>
    <property type="match status" value="1"/>
</dbReference>
<evidence type="ECO:0000313" key="19">
    <source>
        <dbReference type="Proteomes" id="UP000449547"/>
    </source>
</evidence>
<keyword evidence="8" id="KW-0812">Transmembrane</keyword>
<comment type="subcellular location">
    <subcellularLocation>
        <location evidence="1">Endoplasmic reticulum membrane</location>
        <topology evidence="1">Single-pass membrane protein</topology>
    </subcellularLocation>
</comment>
<dbReference type="PANTHER" id="PTHR45919">
    <property type="entry name" value="GDP-MAN:MAN(3)GLCNAC(2)-PP-DOL ALPHA-1,2-MANNOSYLTRANSFERASE"/>
    <property type="match status" value="1"/>
</dbReference>
<evidence type="ECO:0000259" key="17">
    <source>
        <dbReference type="Pfam" id="PF15924"/>
    </source>
</evidence>
<evidence type="ECO:0000313" key="18">
    <source>
        <dbReference type="EMBL" id="KAA8902641.1"/>
    </source>
</evidence>
<dbReference type="EMBL" id="SWFT01000085">
    <property type="protein sequence ID" value="KAA8902641.1"/>
    <property type="molecule type" value="Genomic_DNA"/>
</dbReference>
<evidence type="ECO:0000256" key="5">
    <source>
        <dbReference type="ARBA" id="ARBA00022018"/>
    </source>
</evidence>
<evidence type="ECO:0000256" key="12">
    <source>
        <dbReference type="ARBA" id="ARBA00030431"/>
    </source>
</evidence>
<dbReference type="SUPFAM" id="SSF53756">
    <property type="entry name" value="UDP-Glycosyltransferase/glycogen phosphorylase"/>
    <property type="match status" value="1"/>
</dbReference>
<keyword evidence="9" id="KW-0256">Endoplasmic reticulum</keyword>
<evidence type="ECO:0000256" key="7">
    <source>
        <dbReference type="ARBA" id="ARBA00022679"/>
    </source>
</evidence>
<comment type="caution">
    <text evidence="18">The sequence shown here is derived from an EMBL/GenBank/DDBJ whole genome shotgun (WGS) entry which is preliminary data.</text>
</comment>
<evidence type="ECO:0000259" key="16">
    <source>
        <dbReference type="Pfam" id="PF00534"/>
    </source>
</evidence>
<dbReference type="GO" id="GO:0004377">
    <property type="term" value="F:GDP-Man:Man(3)GlcNAc(2)-PP-Dol alpha-1,2-mannosyltransferase activity"/>
    <property type="evidence" value="ECO:0007669"/>
    <property type="project" value="UniProtKB-EC"/>
</dbReference>
<evidence type="ECO:0000256" key="6">
    <source>
        <dbReference type="ARBA" id="ARBA00022676"/>
    </source>
</evidence>
<dbReference type="Proteomes" id="UP000449547">
    <property type="component" value="Unassembled WGS sequence"/>
</dbReference>
<evidence type="ECO:0000256" key="3">
    <source>
        <dbReference type="ARBA" id="ARBA00006122"/>
    </source>
</evidence>
<evidence type="ECO:0000256" key="14">
    <source>
        <dbReference type="ARBA" id="ARBA00032515"/>
    </source>
</evidence>
<dbReference type="UniPathway" id="UPA00378"/>
<evidence type="ECO:0000256" key="13">
    <source>
        <dbReference type="ARBA" id="ARBA00032060"/>
    </source>
</evidence>
<keyword evidence="10" id="KW-1133">Transmembrane helix</keyword>
<reference evidence="18 19" key="1">
    <citation type="submission" date="2019-07" db="EMBL/GenBank/DDBJ databases">
        <title>Genome assembly of two rare yeast pathogens: Diutina rugosa and Trichomonascus ciferrii.</title>
        <authorList>
            <person name="Mixao V."/>
            <person name="Saus E."/>
            <person name="Hansen A."/>
            <person name="Lass-Flor C."/>
            <person name="Gabaldon T."/>
        </authorList>
    </citation>
    <scope>NUCLEOTIDE SEQUENCE [LARGE SCALE GENOMIC DNA]</scope>
    <source>
        <strain evidence="18 19">CBS 613</strain>
    </source>
</reference>
<keyword evidence="19" id="KW-1185">Reference proteome</keyword>
<evidence type="ECO:0000256" key="11">
    <source>
        <dbReference type="ARBA" id="ARBA00023136"/>
    </source>
</evidence>
<accession>A0A642UVJ7</accession>
<feature type="domain" description="Glycosyl transferase family 1" evidence="16">
    <location>
        <begin position="338"/>
        <end position="463"/>
    </location>
</feature>
<dbReference type="GO" id="GO:0005789">
    <property type="term" value="C:endoplasmic reticulum membrane"/>
    <property type="evidence" value="ECO:0007669"/>
    <property type="project" value="UniProtKB-SubCell"/>
</dbReference>
<proteinExistence type="inferred from homology"/>
<sequence length="575" mass="66223">MWYWLFVAVGALYAVYTALASSLSRFLFVPPLEWRDKIDKVLNFPKPIYLKCGMKRSSYRRRLILASQQPAYYTNYTNNRLKIFPGDKDNRDEFVREMTRRAPDDPRRRMIYGFFHPYANNGGGGERVLWQAVKATLIADDKHIAAIYVTSDAKPLEIFAKVRAKFGISVDEARCVFIYLRRFNSWIDHWKQFTLAGQLVGSFLLGAEALFELTPDVWVDTQGLPGPYMVVGSRLRIPIIAYVHYPVLQSDMFAKLRIRRMAEVFTHGYDVAAVAKFWYWSVLYYTYMILGASVEVTLCNGTFTYTHLKQVWRLNSSSVMEIVYPPCGEMAMPEGSDREPKTNTMVYVAQFRPEKRHDLVVREYHRFLSQATSIKPSAIPKLVLVGSCRTESDTATLHSLKALVKELELDVEFAVDCSYEDLQGYIARAKFGINAMWNEHFGIGVVEYIHGGAVPIVHASGGPFLDICHDSTSLEKPYYRNTKGYFFKSEEDPDFVTSADNQRYPSLSDLLTQIVVENPSLSSDDHLDLMRQSAAKDLYKFDDIEFNKAWVRHLTYIDAREKEYRVTRGDMEMVY</sequence>
<evidence type="ECO:0000256" key="15">
    <source>
        <dbReference type="ARBA" id="ARBA00045065"/>
    </source>
</evidence>
<comment type="catalytic activity">
    <reaction evidence="15">
        <text>an alpha-D-Man-(1-&gt;3)-[alpha-D-Man-(1-&gt;6)]-beta-D-Man-(1-&gt;4)-beta-D-GlcNAc-(1-&gt;4)-alpha-D-GlcNAc-diphospho-di-trans,poly-cis-dolichol + 2 GDP-alpha-D-mannose = an alpha-D-Man-(1-&gt;2)-alpha-D-Man-(1-&gt;2)-alpha-D-Man-(1-&gt;3)-[alpha-D-Man-(1-&gt;6)]-beta-D-Man-(1-&gt;4)-beta-D-GlcNAc-(1-&gt;4)-alpha-D-GlcNAc-diphospho-di-trans,poly-cis-dolichol + 2 GDP + 2 H(+)</text>
        <dbReference type="Rhea" id="RHEA:29523"/>
        <dbReference type="Rhea" id="RHEA-COMP:19515"/>
        <dbReference type="Rhea" id="RHEA-COMP:19516"/>
        <dbReference type="ChEBI" id="CHEBI:15378"/>
        <dbReference type="ChEBI" id="CHEBI:57527"/>
        <dbReference type="ChEBI" id="CHEBI:58189"/>
        <dbReference type="ChEBI" id="CHEBI:132511"/>
        <dbReference type="ChEBI" id="CHEBI:132515"/>
        <dbReference type="EC" id="2.4.1.131"/>
    </reaction>
    <physiologicalReaction direction="left-to-right" evidence="15">
        <dbReference type="Rhea" id="RHEA:29524"/>
    </physiologicalReaction>
</comment>
<evidence type="ECO:0000256" key="10">
    <source>
        <dbReference type="ARBA" id="ARBA00022989"/>
    </source>
</evidence>
<dbReference type="VEuPathDB" id="FungiDB:DIURU_002750"/>
<organism evidence="18 19">
    <name type="scientific">Diutina rugosa</name>
    <name type="common">Yeast</name>
    <name type="synonym">Candida rugosa</name>
    <dbReference type="NCBI Taxonomy" id="5481"/>
    <lineage>
        <taxon>Eukaryota</taxon>
        <taxon>Fungi</taxon>
        <taxon>Dikarya</taxon>
        <taxon>Ascomycota</taxon>
        <taxon>Saccharomycotina</taxon>
        <taxon>Pichiomycetes</taxon>
        <taxon>Debaryomycetaceae</taxon>
        <taxon>Diutina</taxon>
    </lineage>
</organism>
<dbReference type="OrthoDB" id="2276068at2759"/>
<dbReference type="Pfam" id="PF15924">
    <property type="entry name" value="ALG11_N"/>
    <property type="match status" value="1"/>
</dbReference>